<dbReference type="PANTHER" id="PTHR39203:SF1">
    <property type="entry name" value="CYTOPLASMIC PROTEIN"/>
    <property type="match status" value="1"/>
</dbReference>
<protein>
    <recommendedName>
        <fullName evidence="1">ASCH domain-containing protein</fullName>
    </recommendedName>
</protein>
<dbReference type="PANTHER" id="PTHR39203">
    <property type="entry name" value="CYTOPLASMIC PROTEIN-RELATED"/>
    <property type="match status" value="1"/>
</dbReference>
<dbReference type="AlphaFoldDB" id="A0A1B1NEA6"/>
<keyword evidence="3" id="KW-1185">Reference proteome</keyword>
<dbReference type="Gene3D" id="3.10.400.10">
    <property type="entry name" value="Sulfate adenylyltransferase"/>
    <property type="match status" value="1"/>
</dbReference>
<organism evidence="2 3">
    <name type="scientific">Serinicoccus hydrothermalis</name>
    <dbReference type="NCBI Taxonomy" id="1758689"/>
    <lineage>
        <taxon>Bacteria</taxon>
        <taxon>Bacillati</taxon>
        <taxon>Actinomycetota</taxon>
        <taxon>Actinomycetes</taxon>
        <taxon>Micrococcales</taxon>
        <taxon>Ornithinimicrobiaceae</taxon>
        <taxon>Serinicoccus</taxon>
    </lineage>
</organism>
<dbReference type="Proteomes" id="UP000092482">
    <property type="component" value="Chromosome"/>
</dbReference>
<proteinExistence type="predicted"/>
<dbReference type="KEGG" id="serj:SGUI_2325"/>
<dbReference type="Pfam" id="PF04266">
    <property type="entry name" value="ASCH"/>
    <property type="match status" value="1"/>
</dbReference>
<sequence length="214" mass="23116">MGCMSEQTPGGPERSRHDRAIAAFWEDARIRGKLNRIEVYAGAQVSDTLPPPAWSFGGEDDPQTADRLLGLVLAGRKTATASAYRDYEADARARQALDEAPAEGDTLTRTGVDLDLALPEPGLLSILLDGSGHPRALIRITDVEVCRFADVTAEHARLEGEGNGTLADWRAIHRTAFAATAPDDEPVGDDTLVVLERFEVLVPASARRAARAYR</sequence>
<name>A0A1B1NEA6_9MICO</name>
<accession>A0A1B1NEA6</accession>
<evidence type="ECO:0000313" key="2">
    <source>
        <dbReference type="EMBL" id="ANS79721.1"/>
    </source>
</evidence>
<dbReference type="SMART" id="SM01022">
    <property type="entry name" value="ASCH"/>
    <property type="match status" value="1"/>
</dbReference>
<dbReference type="InterPro" id="IPR007374">
    <property type="entry name" value="ASCH_domain"/>
</dbReference>
<feature type="domain" description="ASCH" evidence="1">
    <location>
        <begin position="54"/>
        <end position="202"/>
    </location>
</feature>
<dbReference type="InterPro" id="IPR015947">
    <property type="entry name" value="PUA-like_sf"/>
</dbReference>
<dbReference type="InterPro" id="IPR009326">
    <property type="entry name" value="DUF984"/>
</dbReference>
<dbReference type="SUPFAM" id="SSF88697">
    <property type="entry name" value="PUA domain-like"/>
    <property type="match status" value="1"/>
</dbReference>
<dbReference type="EMBL" id="CP014989">
    <property type="protein sequence ID" value="ANS79721.1"/>
    <property type="molecule type" value="Genomic_DNA"/>
</dbReference>
<dbReference type="CDD" id="cd06553">
    <property type="entry name" value="ASCH_Ef3133_like"/>
    <property type="match status" value="1"/>
</dbReference>
<gene>
    <name evidence="2" type="ORF">SGUI_2325</name>
</gene>
<reference evidence="2 3" key="1">
    <citation type="submission" date="2016-03" db="EMBL/GenBank/DDBJ databases">
        <title>Shallow-sea hydrothermal system.</title>
        <authorList>
            <person name="Tang K."/>
        </authorList>
    </citation>
    <scope>NUCLEOTIDE SEQUENCE [LARGE SCALE GENOMIC DNA]</scope>
    <source>
        <strain evidence="2 3">JLT9</strain>
    </source>
</reference>
<evidence type="ECO:0000259" key="1">
    <source>
        <dbReference type="SMART" id="SM01022"/>
    </source>
</evidence>
<evidence type="ECO:0000313" key="3">
    <source>
        <dbReference type="Proteomes" id="UP000092482"/>
    </source>
</evidence>